<reference evidence="2" key="1">
    <citation type="journal article" date="2019" name="Int. J. Syst. Evol. Microbiol.">
        <title>The Global Catalogue of Microorganisms (GCM) 10K type strain sequencing project: providing services to taxonomists for standard genome sequencing and annotation.</title>
        <authorList>
            <consortium name="The Broad Institute Genomics Platform"/>
            <consortium name="The Broad Institute Genome Sequencing Center for Infectious Disease"/>
            <person name="Wu L."/>
            <person name="Ma J."/>
        </authorList>
    </citation>
    <scope>NUCLEOTIDE SEQUENCE [LARGE SCALE GENOMIC DNA]</scope>
    <source>
        <strain evidence="2">CGMCC 4.7132</strain>
    </source>
</reference>
<organism evidence="1 2">
    <name type="scientific">Sphaerisporangium dianthi</name>
    <dbReference type="NCBI Taxonomy" id="1436120"/>
    <lineage>
        <taxon>Bacteria</taxon>
        <taxon>Bacillati</taxon>
        <taxon>Actinomycetota</taxon>
        <taxon>Actinomycetes</taxon>
        <taxon>Streptosporangiales</taxon>
        <taxon>Streptosporangiaceae</taxon>
        <taxon>Sphaerisporangium</taxon>
    </lineage>
</organism>
<dbReference type="RefSeq" id="WP_380836035.1">
    <property type="nucleotide sequence ID" value="NZ_JBHSFP010000001.1"/>
</dbReference>
<protein>
    <recommendedName>
        <fullName evidence="3">WXG100 family type VII secretion target</fullName>
    </recommendedName>
</protein>
<dbReference type="EMBL" id="JBHSFP010000001">
    <property type="protein sequence ID" value="MFC4529496.1"/>
    <property type="molecule type" value="Genomic_DNA"/>
</dbReference>
<sequence length="107" mass="11341">MPDDIDVHSPTAVHALAQWDTATAGITRLWAEGSARIQQLAAAAPWGDDSAGASFHAAYTKDGGPEVIARIGKRIMEDVDTLGGNVRTAVTHTRRTDRTQAGNTLSM</sequence>
<proteinExistence type="predicted"/>
<accession>A0ABV9C8U3</accession>
<evidence type="ECO:0000313" key="2">
    <source>
        <dbReference type="Proteomes" id="UP001596004"/>
    </source>
</evidence>
<keyword evidence="2" id="KW-1185">Reference proteome</keyword>
<dbReference type="Proteomes" id="UP001596004">
    <property type="component" value="Unassembled WGS sequence"/>
</dbReference>
<gene>
    <name evidence="1" type="ORF">ACFO60_01875</name>
</gene>
<name>A0ABV9C8U3_9ACTN</name>
<evidence type="ECO:0008006" key="3">
    <source>
        <dbReference type="Google" id="ProtNLM"/>
    </source>
</evidence>
<comment type="caution">
    <text evidence="1">The sequence shown here is derived from an EMBL/GenBank/DDBJ whole genome shotgun (WGS) entry which is preliminary data.</text>
</comment>
<evidence type="ECO:0000313" key="1">
    <source>
        <dbReference type="EMBL" id="MFC4529496.1"/>
    </source>
</evidence>